<keyword evidence="7" id="KW-0597">Phosphoprotein</keyword>
<feature type="domain" description="T-SNARE coiled-coil homology" evidence="14">
    <location>
        <begin position="45"/>
        <end position="107"/>
    </location>
</feature>
<dbReference type="GO" id="GO:0035591">
    <property type="term" value="F:signaling adaptor activity"/>
    <property type="evidence" value="ECO:0000318"/>
    <property type="project" value="GO_Central"/>
</dbReference>
<dbReference type="HOGENOM" id="CLU_035421_1_0_1"/>
<keyword evidence="5 11" id="KW-0728">SH3 domain</keyword>
<name>H2MGY0_ORYLA</name>
<evidence type="ECO:0000256" key="8">
    <source>
        <dbReference type="ARBA" id="ARBA00023054"/>
    </source>
</evidence>
<proteinExistence type="inferred from homology"/>
<dbReference type="GO" id="GO:0001764">
    <property type="term" value="P:neuron migration"/>
    <property type="evidence" value="ECO:0000318"/>
    <property type="project" value="GO_Central"/>
</dbReference>
<dbReference type="PANTHER" id="PTHR10460">
    <property type="entry name" value="ABL INTERACTOR FAMILY MEMBER"/>
    <property type="match status" value="1"/>
</dbReference>
<evidence type="ECO:0000256" key="9">
    <source>
        <dbReference type="ARBA" id="ARBA00023212"/>
    </source>
</evidence>
<protein>
    <recommendedName>
        <fullName evidence="17">Abl-interactor 2a</fullName>
    </recommendedName>
</protein>
<dbReference type="SUPFAM" id="SSF50044">
    <property type="entry name" value="SH3-domain"/>
    <property type="match status" value="1"/>
</dbReference>
<dbReference type="Ensembl" id="ENSORLT00000017876.2">
    <property type="protein sequence ID" value="ENSORLP00000017875.2"/>
    <property type="gene ID" value="ENSORLG00000014254.2"/>
</dbReference>
<evidence type="ECO:0000259" key="14">
    <source>
        <dbReference type="PROSITE" id="PS50192"/>
    </source>
</evidence>
<dbReference type="GO" id="GO:0031209">
    <property type="term" value="C:SCAR complex"/>
    <property type="evidence" value="ECO:0000318"/>
    <property type="project" value="GO_Central"/>
</dbReference>
<sequence>MAELQMLLEEEIPAGRRALLDSFTNLERVAEYCESNYVQSADKQQALEETKNYTTQSLASVAYLINTLANNVLQMLDIQASQLRRMESSVNHISQTVDIHKEKVARREIGILTTNKNTCRSHKIVAPSNPERPVRYIRKPIDYNVLDDIGHGVKQNMKLGGSLSRTTPPTQKPPSPPRAGKVILGKNSPYRTLEPVRPPVVPNDYVSNPSRNVAAAGQISSPARTRVETWLPERGSSPGSHLAGSSEICWFLSAKSIMFSMSACPIIPQFYSMNRPQPRQQTPQVGGSLPYRRPPSVIGQPVGTQNHVNGGPYYNQSPASPPPASVLQFTPQLPLMGFVARVQESISDTPLPLHPPTESQSGLEEPLPTPQPLEDRHGEEDAAVVEYNDPYAEEDPPWAPRSYVEKVVAIYDYTADKEDELSFQEGAIIYVVKKNEDGWFEGVMNATTGLFPGNYVESIMHYAD</sequence>
<evidence type="ECO:0000256" key="4">
    <source>
        <dbReference type="ARBA" id="ARBA00010020"/>
    </source>
</evidence>
<keyword evidence="16" id="KW-1185">Reference proteome</keyword>
<evidence type="ECO:0000256" key="11">
    <source>
        <dbReference type="PROSITE-ProRule" id="PRU00192"/>
    </source>
</evidence>
<keyword evidence="6" id="KW-0963">Cytoplasm</keyword>
<dbReference type="GO" id="GO:0098858">
    <property type="term" value="C:actin-based cell projection"/>
    <property type="evidence" value="ECO:0000318"/>
    <property type="project" value="GO_Central"/>
</dbReference>
<evidence type="ECO:0000313" key="16">
    <source>
        <dbReference type="Proteomes" id="UP000001038"/>
    </source>
</evidence>
<keyword evidence="9" id="KW-0206">Cytoskeleton</keyword>
<keyword evidence="8" id="KW-0175">Coiled coil</keyword>
<comment type="subcellular location">
    <subcellularLocation>
        <location evidence="2">Cell projection</location>
        <location evidence="2">Filopodium</location>
    </subcellularLocation>
    <subcellularLocation>
        <location evidence="3">Cell projection</location>
        <location evidence="3">Lamellipodium</location>
    </subcellularLocation>
    <subcellularLocation>
        <location evidence="1">Cytoplasm</location>
        <location evidence="1">Cytoskeleton</location>
    </subcellularLocation>
</comment>
<feature type="region of interest" description="Disordered" evidence="12">
    <location>
        <begin position="348"/>
        <end position="376"/>
    </location>
</feature>
<evidence type="ECO:0000256" key="1">
    <source>
        <dbReference type="ARBA" id="ARBA00004245"/>
    </source>
</evidence>
<dbReference type="GO" id="GO:0048858">
    <property type="term" value="P:cell projection morphogenesis"/>
    <property type="evidence" value="ECO:0000318"/>
    <property type="project" value="GO_Central"/>
</dbReference>
<dbReference type="InterPro" id="IPR001452">
    <property type="entry name" value="SH3_domain"/>
</dbReference>
<dbReference type="PRINTS" id="PR00499">
    <property type="entry name" value="P67PHOX"/>
</dbReference>
<organism evidence="15 16">
    <name type="scientific">Oryzias latipes</name>
    <name type="common">Japanese rice fish</name>
    <name type="synonym">Japanese killifish</name>
    <dbReference type="NCBI Taxonomy" id="8090"/>
    <lineage>
        <taxon>Eukaryota</taxon>
        <taxon>Metazoa</taxon>
        <taxon>Chordata</taxon>
        <taxon>Craniata</taxon>
        <taxon>Vertebrata</taxon>
        <taxon>Euteleostomi</taxon>
        <taxon>Actinopterygii</taxon>
        <taxon>Neopterygii</taxon>
        <taxon>Teleostei</taxon>
        <taxon>Neoteleostei</taxon>
        <taxon>Acanthomorphata</taxon>
        <taxon>Ovalentaria</taxon>
        <taxon>Atherinomorphae</taxon>
        <taxon>Beloniformes</taxon>
        <taxon>Adrianichthyidae</taxon>
        <taxon>Oryziinae</taxon>
        <taxon>Oryzias</taxon>
    </lineage>
</organism>
<dbReference type="GO" id="GO:0030175">
    <property type="term" value="C:filopodium"/>
    <property type="evidence" value="ECO:0007669"/>
    <property type="project" value="UniProtKB-SubCell"/>
</dbReference>
<reference evidence="15 16" key="1">
    <citation type="journal article" date="2007" name="Nature">
        <title>The medaka draft genome and insights into vertebrate genome evolution.</title>
        <authorList>
            <person name="Kasahara M."/>
            <person name="Naruse K."/>
            <person name="Sasaki S."/>
            <person name="Nakatani Y."/>
            <person name="Qu W."/>
            <person name="Ahsan B."/>
            <person name="Yamada T."/>
            <person name="Nagayasu Y."/>
            <person name="Doi K."/>
            <person name="Kasai Y."/>
            <person name="Jindo T."/>
            <person name="Kobayashi D."/>
            <person name="Shimada A."/>
            <person name="Toyoda A."/>
            <person name="Kuroki Y."/>
            <person name="Fujiyama A."/>
            <person name="Sasaki T."/>
            <person name="Shimizu A."/>
            <person name="Asakawa S."/>
            <person name="Shimizu N."/>
            <person name="Hashimoto S."/>
            <person name="Yang J."/>
            <person name="Lee Y."/>
            <person name="Matsushima K."/>
            <person name="Sugano S."/>
            <person name="Sakaizumi M."/>
            <person name="Narita T."/>
            <person name="Ohishi K."/>
            <person name="Haga S."/>
            <person name="Ohta F."/>
            <person name="Nomoto H."/>
            <person name="Nogata K."/>
            <person name="Morishita T."/>
            <person name="Endo T."/>
            <person name="Shin-I T."/>
            <person name="Takeda H."/>
            <person name="Morishita S."/>
            <person name="Kohara Y."/>
        </authorList>
    </citation>
    <scope>NUCLEOTIDE SEQUENCE [LARGE SCALE GENOMIC DNA]</scope>
    <source>
        <strain evidence="15 16">Hd-rR</strain>
    </source>
</reference>
<feature type="domain" description="SH3" evidence="13">
    <location>
        <begin position="402"/>
        <end position="461"/>
    </location>
</feature>
<dbReference type="Pfam" id="PF00018">
    <property type="entry name" value="SH3_1"/>
    <property type="match status" value="1"/>
</dbReference>
<dbReference type="STRING" id="8090.ENSORLP00000017875"/>
<dbReference type="FunFam" id="2.30.30.40:FF:000002">
    <property type="entry name" value="abl interactor 1 isoform X1"/>
    <property type="match status" value="1"/>
</dbReference>
<dbReference type="Gene3D" id="6.10.140.1620">
    <property type="match status" value="1"/>
</dbReference>
<dbReference type="PROSITE" id="PS50192">
    <property type="entry name" value="T_SNARE"/>
    <property type="match status" value="1"/>
</dbReference>
<dbReference type="InParanoid" id="H2MGY0"/>
<reference evidence="15" key="3">
    <citation type="submission" date="2025-09" db="UniProtKB">
        <authorList>
            <consortium name="Ensembl"/>
        </authorList>
    </citation>
    <scope>IDENTIFICATION</scope>
    <source>
        <strain evidence="15">Hd-rR</strain>
    </source>
</reference>
<evidence type="ECO:0000256" key="10">
    <source>
        <dbReference type="ARBA" id="ARBA00023273"/>
    </source>
</evidence>
<dbReference type="Proteomes" id="UP000001038">
    <property type="component" value="Chromosome 21"/>
</dbReference>
<comment type="similarity">
    <text evidence="4">Belongs to the ABI family.</text>
</comment>
<evidence type="ECO:0000256" key="7">
    <source>
        <dbReference type="ARBA" id="ARBA00022553"/>
    </source>
</evidence>
<dbReference type="SMART" id="SM00326">
    <property type="entry name" value="SH3"/>
    <property type="match status" value="1"/>
</dbReference>
<dbReference type="InterPro" id="IPR028457">
    <property type="entry name" value="ABI"/>
</dbReference>
<dbReference type="Gene3D" id="2.30.30.40">
    <property type="entry name" value="SH3 Domains"/>
    <property type="match status" value="1"/>
</dbReference>
<evidence type="ECO:0000259" key="13">
    <source>
        <dbReference type="PROSITE" id="PS50002"/>
    </source>
</evidence>
<dbReference type="Bgee" id="ENSORLG00000014254">
    <property type="expression patterns" value="Expressed in testis and 11 other cell types or tissues"/>
</dbReference>
<accession>H2MGY0</accession>
<dbReference type="InterPro" id="IPR035726">
    <property type="entry name" value="Abi2_SH3"/>
</dbReference>
<dbReference type="GeneTree" id="ENSGT00940000156089"/>
<evidence type="ECO:0000256" key="12">
    <source>
        <dbReference type="SAM" id="MobiDB-lite"/>
    </source>
</evidence>
<gene>
    <name evidence="15" type="primary">LOC101175519</name>
</gene>
<dbReference type="AlphaFoldDB" id="H2MGY0"/>
<dbReference type="GO" id="GO:0030027">
    <property type="term" value="C:lamellipodium"/>
    <property type="evidence" value="ECO:0000318"/>
    <property type="project" value="GO_Central"/>
</dbReference>
<keyword evidence="10" id="KW-0966">Cell projection</keyword>
<dbReference type="InterPro" id="IPR036028">
    <property type="entry name" value="SH3-like_dom_sf"/>
</dbReference>
<evidence type="ECO:0000256" key="6">
    <source>
        <dbReference type="ARBA" id="ARBA00022490"/>
    </source>
</evidence>
<evidence type="ECO:0000256" key="5">
    <source>
        <dbReference type="ARBA" id="ARBA00022443"/>
    </source>
</evidence>
<evidence type="ECO:0000313" key="15">
    <source>
        <dbReference type="Ensembl" id="ENSORLP00000017875.2"/>
    </source>
</evidence>
<dbReference type="eggNOG" id="KOG2546">
    <property type="taxonomic scope" value="Eukaryota"/>
</dbReference>
<evidence type="ECO:0000256" key="2">
    <source>
        <dbReference type="ARBA" id="ARBA00004486"/>
    </source>
</evidence>
<reference evidence="15" key="2">
    <citation type="submission" date="2025-08" db="UniProtKB">
        <authorList>
            <consortium name="Ensembl"/>
        </authorList>
    </citation>
    <scope>IDENTIFICATION</scope>
    <source>
        <strain evidence="15">Hd-rR</strain>
    </source>
</reference>
<dbReference type="InterPro" id="IPR000727">
    <property type="entry name" value="T_SNARE_dom"/>
</dbReference>
<dbReference type="GO" id="GO:0005856">
    <property type="term" value="C:cytoskeleton"/>
    <property type="evidence" value="ECO:0007669"/>
    <property type="project" value="UniProtKB-SubCell"/>
</dbReference>
<feature type="region of interest" description="Disordered" evidence="12">
    <location>
        <begin position="158"/>
        <end position="191"/>
    </location>
</feature>
<dbReference type="InterPro" id="IPR012849">
    <property type="entry name" value="Abl-interactor_HHR_dom"/>
</dbReference>
<dbReference type="PRINTS" id="PR00452">
    <property type="entry name" value="SH3DOMAIN"/>
</dbReference>
<dbReference type="CDD" id="cd11972">
    <property type="entry name" value="SH3_Abi2"/>
    <property type="match status" value="1"/>
</dbReference>
<evidence type="ECO:0008006" key="17">
    <source>
        <dbReference type="Google" id="ProtNLM"/>
    </source>
</evidence>
<dbReference type="Pfam" id="PF07815">
    <property type="entry name" value="Abi_HHR"/>
    <property type="match status" value="1"/>
</dbReference>
<dbReference type="PANTHER" id="PTHR10460:SF26">
    <property type="entry name" value="ABL INTERACTOR 2"/>
    <property type="match status" value="1"/>
</dbReference>
<dbReference type="PROSITE" id="PS50002">
    <property type="entry name" value="SH3"/>
    <property type="match status" value="1"/>
</dbReference>
<evidence type="ECO:0000256" key="3">
    <source>
        <dbReference type="ARBA" id="ARBA00004510"/>
    </source>
</evidence>